<comment type="caution">
    <text evidence="1">The sequence shown here is derived from an EMBL/GenBank/DDBJ whole genome shotgun (WGS) entry which is preliminary data.</text>
</comment>
<gene>
    <name evidence="1" type="ORF">L1987_24313</name>
</gene>
<evidence type="ECO:0000313" key="2">
    <source>
        <dbReference type="Proteomes" id="UP001056120"/>
    </source>
</evidence>
<organism evidence="1 2">
    <name type="scientific">Smallanthus sonchifolius</name>
    <dbReference type="NCBI Taxonomy" id="185202"/>
    <lineage>
        <taxon>Eukaryota</taxon>
        <taxon>Viridiplantae</taxon>
        <taxon>Streptophyta</taxon>
        <taxon>Embryophyta</taxon>
        <taxon>Tracheophyta</taxon>
        <taxon>Spermatophyta</taxon>
        <taxon>Magnoliopsida</taxon>
        <taxon>eudicotyledons</taxon>
        <taxon>Gunneridae</taxon>
        <taxon>Pentapetalae</taxon>
        <taxon>asterids</taxon>
        <taxon>campanulids</taxon>
        <taxon>Asterales</taxon>
        <taxon>Asteraceae</taxon>
        <taxon>Asteroideae</taxon>
        <taxon>Heliantheae alliance</taxon>
        <taxon>Millerieae</taxon>
        <taxon>Smallanthus</taxon>
    </lineage>
</organism>
<proteinExistence type="predicted"/>
<reference evidence="2" key="1">
    <citation type="journal article" date="2022" name="Mol. Ecol. Resour.">
        <title>The genomes of chicory, endive, great burdock and yacon provide insights into Asteraceae palaeo-polyploidization history and plant inulin production.</title>
        <authorList>
            <person name="Fan W."/>
            <person name="Wang S."/>
            <person name="Wang H."/>
            <person name="Wang A."/>
            <person name="Jiang F."/>
            <person name="Liu H."/>
            <person name="Zhao H."/>
            <person name="Xu D."/>
            <person name="Zhang Y."/>
        </authorList>
    </citation>
    <scope>NUCLEOTIDE SEQUENCE [LARGE SCALE GENOMIC DNA]</scope>
    <source>
        <strain evidence="2">cv. Yunnan</strain>
    </source>
</reference>
<protein>
    <submittedName>
        <fullName evidence="1">Uncharacterized protein</fullName>
    </submittedName>
</protein>
<dbReference type="EMBL" id="CM042025">
    <property type="protein sequence ID" value="KAI3808364.1"/>
    <property type="molecule type" value="Genomic_DNA"/>
</dbReference>
<reference evidence="1 2" key="2">
    <citation type="journal article" date="2022" name="Mol. Ecol. Resour.">
        <title>The genomes of chicory, endive, great burdock and yacon provide insights into Asteraceae paleo-polyploidization history and plant inulin production.</title>
        <authorList>
            <person name="Fan W."/>
            <person name="Wang S."/>
            <person name="Wang H."/>
            <person name="Wang A."/>
            <person name="Jiang F."/>
            <person name="Liu H."/>
            <person name="Zhao H."/>
            <person name="Xu D."/>
            <person name="Zhang Y."/>
        </authorList>
    </citation>
    <scope>NUCLEOTIDE SEQUENCE [LARGE SCALE GENOMIC DNA]</scope>
    <source>
        <strain evidence="2">cv. Yunnan</strain>
        <tissue evidence="1">Leaves</tissue>
    </source>
</reference>
<accession>A0ACB9IK20</accession>
<dbReference type="Proteomes" id="UP001056120">
    <property type="component" value="Linkage Group LG08"/>
</dbReference>
<sequence>MTSCIEKERQALLDVKANLNDFDGLLDDWGSQDEKMDCCKWEGVRCNHHTGHVIELDLSDVVRIYNSYSFHDRATGKISPSLQVLNHLEYLNLNSIDFQSNPLPNFLASLSNLQRLHISDANLRGPFPHQLVNLSNLLHLDLSHNSLKGSIPISFGDLTSLTYLDLSQNQIEGVIPKSFGNCSSLVHLDLSQNFLSGSLPSFAGCSSLTNLSLAHNSLNGTMPDFTQCTSLQKLDLSSNFLIGNIPNRVGQLSNLEYLDVSHNSLKGSMLDFAGCTSLQILDLSSNFLSGNIPSNVAQLSNLKYLNVASNYLNGSIPNFIGRPSLWFLDMSSNELFGSVPNSLGQGSNLEFLDFSSNSLEGVMSDVHFLHLTKLYYLDLSFNSLSLNLSIHKRILPQLSTIKLQYCKLGPRFPMWIKTQEYFTHLDISNAGISDGIPAWFWGLSSGLKFLNLSSNEIKGMLPDMSYLETFFDGFPGMDLSNNQFEGRVPSLPLPLAALNLSGNKFSGSLSFLCDIERAITFLDLSNNSFTGSLPDCWLKFRERLVILNLSNNNLSGEIPFSLGSLSNLESLYLRTNSFVGEIPMSLSNCTRLRFVDLRENKLSGVIPGWIGEKLSKLYVLVLGSNKFKGRLPSKICRLYNLRVLDLSNNGLSGNIPRCLDKFTAMARTSFEDDVSNHSYYSYVGDLGQPDLACVDHVDYEGYLDPGYPSNCPYESQQARFFDNTWVTWKGTERCGFPPVVEKKDVEEDEDDFWKSYYTGMGSGFAVGFLGICSALVLNRRYRYFFFALLSHMKDWVYVTVVVYFGKLERKFRR</sequence>
<name>A0ACB9IK20_9ASTR</name>
<keyword evidence="2" id="KW-1185">Reference proteome</keyword>
<evidence type="ECO:0000313" key="1">
    <source>
        <dbReference type="EMBL" id="KAI3808364.1"/>
    </source>
</evidence>